<accession>A0ABY5BVM9</accession>
<dbReference type="RefSeq" id="WP_252795059.1">
    <property type="nucleotide sequence ID" value="NZ_CP097121.1"/>
</dbReference>
<feature type="transmembrane region" description="Helical" evidence="1">
    <location>
        <begin position="7"/>
        <end position="28"/>
    </location>
</feature>
<sequence>MKKTYFYFLLAITLMSWLVQIYILVNAIKTQAVLGLLPVIAYNSPQGAFGWSLCIALLLTIITIVARVFTKK</sequence>
<organism evidence="2 3">
    <name type="scientific">Fructilactobacillus carniphilus</name>
    <dbReference type="NCBI Taxonomy" id="2940297"/>
    <lineage>
        <taxon>Bacteria</taxon>
        <taxon>Bacillati</taxon>
        <taxon>Bacillota</taxon>
        <taxon>Bacilli</taxon>
        <taxon>Lactobacillales</taxon>
        <taxon>Lactobacillaceae</taxon>
        <taxon>Fructilactobacillus</taxon>
    </lineage>
</organism>
<gene>
    <name evidence="2" type="ORF">M3M37_06830</name>
</gene>
<evidence type="ECO:0000313" key="3">
    <source>
        <dbReference type="Proteomes" id="UP001056164"/>
    </source>
</evidence>
<keyword evidence="1" id="KW-0472">Membrane</keyword>
<keyword evidence="1" id="KW-1133">Transmembrane helix</keyword>
<keyword evidence="1" id="KW-0812">Transmembrane</keyword>
<protein>
    <submittedName>
        <fullName evidence="2">Uncharacterized protein</fullName>
    </submittedName>
</protein>
<keyword evidence="3" id="KW-1185">Reference proteome</keyword>
<reference evidence="2" key="1">
    <citation type="submission" date="2022-05" db="EMBL/GenBank/DDBJ databases">
        <authorList>
            <person name="Oliphant S.A."/>
            <person name="Watson-Haigh N.S."/>
            <person name="Sumby K.M."/>
            <person name="Gardner J.M."/>
            <person name="Jiranek V."/>
        </authorList>
    </citation>
    <scope>NUCLEOTIDE SEQUENCE</scope>
    <source>
        <strain evidence="2">KI4_A6</strain>
    </source>
</reference>
<dbReference type="Proteomes" id="UP001056164">
    <property type="component" value="Chromosome"/>
</dbReference>
<proteinExistence type="predicted"/>
<feature type="transmembrane region" description="Helical" evidence="1">
    <location>
        <begin position="48"/>
        <end position="69"/>
    </location>
</feature>
<dbReference type="EMBL" id="CP097121">
    <property type="protein sequence ID" value="USS90544.1"/>
    <property type="molecule type" value="Genomic_DNA"/>
</dbReference>
<evidence type="ECO:0000256" key="1">
    <source>
        <dbReference type="SAM" id="Phobius"/>
    </source>
</evidence>
<name>A0ABY5BVM9_9LACO</name>
<evidence type="ECO:0000313" key="2">
    <source>
        <dbReference type="EMBL" id="USS90544.1"/>
    </source>
</evidence>